<evidence type="ECO:0000313" key="6">
    <source>
        <dbReference type="EMBL" id="QJW93138.1"/>
    </source>
</evidence>
<dbReference type="Pfam" id="PF03466">
    <property type="entry name" value="LysR_substrate"/>
    <property type="match status" value="1"/>
</dbReference>
<dbReference type="KEGG" id="ftj:FTUN_0641"/>
<dbReference type="Gene3D" id="1.10.10.10">
    <property type="entry name" value="Winged helix-like DNA-binding domain superfamily/Winged helix DNA-binding domain"/>
    <property type="match status" value="1"/>
</dbReference>
<dbReference type="EMBL" id="CP053452">
    <property type="protein sequence ID" value="QJW93138.1"/>
    <property type="molecule type" value="Genomic_DNA"/>
</dbReference>
<dbReference type="Proteomes" id="UP000503447">
    <property type="component" value="Chromosome"/>
</dbReference>
<dbReference type="CDD" id="cd05466">
    <property type="entry name" value="PBP2_LTTR_substrate"/>
    <property type="match status" value="1"/>
</dbReference>
<dbReference type="AlphaFoldDB" id="A0A6M5YGL6"/>
<evidence type="ECO:0000256" key="2">
    <source>
        <dbReference type="ARBA" id="ARBA00023015"/>
    </source>
</evidence>
<keyword evidence="2" id="KW-0805">Transcription regulation</keyword>
<comment type="similarity">
    <text evidence="1">Belongs to the LysR transcriptional regulatory family.</text>
</comment>
<dbReference type="InterPro" id="IPR036390">
    <property type="entry name" value="WH_DNA-bd_sf"/>
</dbReference>
<dbReference type="PANTHER" id="PTHR30126:SF39">
    <property type="entry name" value="HTH-TYPE TRANSCRIPTIONAL REGULATOR CYSL"/>
    <property type="match status" value="1"/>
</dbReference>
<name>A0A6M5YGL6_9BACT</name>
<dbReference type="GO" id="GO:0000976">
    <property type="term" value="F:transcription cis-regulatory region binding"/>
    <property type="evidence" value="ECO:0007669"/>
    <property type="project" value="TreeGrafter"/>
</dbReference>
<evidence type="ECO:0000256" key="3">
    <source>
        <dbReference type="ARBA" id="ARBA00023125"/>
    </source>
</evidence>
<dbReference type="PROSITE" id="PS50931">
    <property type="entry name" value="HTH_LYSR"/>
    <property type="match status" value="1"/>
</dbReference>
<dbReference type="SUPFAM" id="SSF46785">
    <property type="entry name" value="Winged helix' DNA-binding domain"/>
    <property type="match status" value="1"/>
</dbReference>
<dbReference type="Gene3D" id="3.40.190.290">
    <property type="match status" value="1"/>
</dbReference>
<dbReference type="InterPro" id="IPR036388">
    <property type="entry name" value="WH-like_DNA-bd_sf"/>
</dbReference>
<protein>
    <submittedName>
        <fullName evidence="6">Transcriptional regulator, LysR family</fullName>
    </submittedName>
</protein>
<reference evidence="7" key="1">
    <citation type="submission" date="2020-05" db="EMBL/GenBank/DDBJ databases">
        <title>Frigoriglobus tundricola gen. nov., sp. nov., a psychrotolerant cellulolytic planctomycete of the family Gemmataceae with two divergent copies of 16S rRNA gene.</title>
        <authorList>
            <person name="Kulichevskaya I.S."/>
            <person name="Ivanova A.A."/>
            <person name="Naumoff D.G."/>
            <person name="Beletsky A.V."/>
            <person name="Rijpstra W.I.C."/>
            <person name="Sinninghe Damste J.S."/>
            <person name="Mardanov A.V."/>
            <person name="Ravin N.V."/>
            <person name="Dedysh S.N."/>
        </authorList>
    </citation>
    <scope>NUCLEOTIDE SEQUENCE [LARGE SCALE GENOMIC DNA]</scope>
    <source>
        <strain evidence="7">PL17</strain>
    </source>
</reference>
<keyword evidence="3" id="KW-0238">DNA-binding</keyword>
<dbReference type="SUPFAM" id="SSF53850">
    <property type="entry name" value="Periplasmic binding protein-like II"/>
    <property type="match status" value="1"/>
</dbReference>
<evidence type="ECO:0000256" key="4">
    <source>
        <dbReference type="ARBA" id="ARBA00023163"/>
    </source>
</evidence>
<feature type="domain" description="HTH lysR-type" evidence="5">
    <location>
        <begin position="17"/>
        <end position="71"/>
    </location>
</feature>
<sequence length="323" mass="36101">MARKTSKSRVYKDSTAQQLRSFWETARLGSFAAAAEQLGLSNPTVWQQVRSLEQEFGEPLLEAHGRGCRLTPAGKILAEMVGPLVDDLATLRRRFEESRSRRQVRLVVTTTPRILVEDMPPCIQQYREAHPDVSLTLREKWIGDVHTQVETGDADIGIVMTRSSDMATSWKESDWLEYKPLYELKVVLITPRDHPLAKQRRIRVEDLAAYPLVNAPNSFPGLNAMAALEEAGLLGKQVQLVEAFFTHSMRRCVSMGLGIGLVESLATDPDPTLHERVMPPEFGRPVVYRLSLKGRPLPPHAAAFEEIVMANLAKAKSNSHDGT</sequence>
<dbReference type="InterPro" id="IPR000847">
    <property type="entry name" value="LysR_HTH_N"/>
</dbReference>
<gene>
    <name evidence="6" type="ORF">FTUN_0641</name>
</gene>
<evidence type="ECO:0000256" key="1">
    <source>
        <dbReference type="ARBA" id="ARBA00009437"/>
    </source>
</evidence>
<evidence type="ECO:0000313" key="7">
    <source>
        <dbReference type="Proteomes" id="UP000503447"/>
    </source>
</evidence>
<dbReference type="InterPro" id="IPR005119">
    <property type="entry name" value="LysR_subst-bd"/>
</dbReference>
<dbReference type="GO" id="GO:0003700">
    <property type="term" value="F:DNA-binding transcription factor activity"/>
    <property type="evidence" value="ECO:0007669"/>
    <property type="project" value="InterPro"/>
</dbReference>
<keyword evidence="7" id="KW-1185">Reference proteome</keyword>
<organism evidence="6 7">
    <name type="scientific">Frigoriglobus tundricola</name>
    <dbReference type="NCBI Taxonomy" id="2774151"/>
    <lineage>
        <taxon>Bacteria</taxon>
        <taxon>Pseudomonadati</taxon>
        <taxon>Planctomycetota</taxon>
        <taxon>Planctomycetia</taxon>
        <taxon>Gemmatales</taxon>
        <taxon>Gemmataceae</taxon>
        <taxon>Frigoriglobus</taxon>
    </lineage>
</organism>
<dbReference type="RefSeq" id="WP_171469398.1">
    <property type="nucleotide sequence ID" value="NZ_CP053452.2"/>
</dbReference>
<dbReference type="Pfam" id="PF00126">
    <property type="entry name" value="HTH_1"/>
    <property type="match status" value="1"/>
</dbReference>
<proteinExistence type="inferred from homology"/>
<evidence type="ECO:0000259" key="5">
    <source>
        <dbReference type="PROSITE" id="PS50931"/>
    </source>
</evidence>
<keyword evidence="4" id="KW-0804">Transcription</keyword>
<accession>A0A6M5YGL6</accession>
<dbReference type="PANTHER" id="PTHR30126">
    <property type="entry name" value="HTH-TYPE TRANSCRIPTIONAL REGULATOR"/>
    <property type="match status" value="1"/>
</dbReference>